<comment type="caution">
    <text evidence="2">The sequence shown here is derived from an EMBL/GenBank/DDBJ whole genome shotgun (WGS) entry which is preliminary data.</text>
</comment>
<protein>
    <submittedName>
        <fullName evidence="2">Uncharacterized protein</fullName>
    </submittedName>
</protein>
<feature type="coiled-coil region" evidence="1">
    <location>
        <begin position="23"/>
        <end position="57"/>
    </location>
</feature>
<dbReference type="EMBL" id="QUTA01005201">
    <property type="protein sequence ID" value="RHY16758.1"/>
    <property type="molecule type" value="Genomic_DNA"/>
</dbReference>
<name>A0A397BFP7_APHAT</name>
<accession>A0A397BFP7</accession>
<proteinExistence type="predicted"/>
<organism evidence="2 3">
    <name type="scientific">Aphanomyces astaci</name>
    <name type="common">Crayfish plague agent</name>
    <dbReference type="NCBI Taxonomy" id="112090"/>
    <lineage>
        <taxon>Eukaryota</taxon>
        <taxon>Sar</taxon>
        <taxon>Stramenopiles</taxon>
        <taxon>Oomycota</taxon>
        <taxon>Saprolegniomycetes</taxon>
        <taxon>Saprolegniales</taxon>
        <taxon>Verrucalvaceae</taxon>
        <taxon>Aphanomyces</taxon>
    </lineage>
</organism>
<reference evidence="2 3" key="1">
    <citation type="submission" date="2018-08" db="EMBL/GenBank/DDBJ databases">
        <title>Aphanomyces genome sequencing and annotation.</title>
        <authorList>
            <person name="Minardi D."/>
            <person name="Oidtmann B."/>
            <person name="Van Der Giezen M."/>
            <person name="Studholme D.J."/>
        </authorList>
    </citation>
    <scope>NUCLEOTIDE SEQUENCE [LARGE SCALE GENOMIC DNA]</scope>
    <source>
        <strain evidence="2 3">Yx</strain>
    </source>
</reference>
<evidence type="ECO:0000256" key="1">
    <source>
        <dbReference type="SAM" id="Coils"/>
    </source>
</evidence>
<sequence length="92" mass="10666">KSSDKESEVSALRSENSLLVKDLDRKDHELKLKDDEIKLLKERIQELESTLDTEQAMHFSRLKESQESIGKLETQLARHHVTTTLHFHDVAT</sequence>
<evidence type="ECO:0000313" key="3">
    <source>
        <dbReference type="Proteomes" id="UP000266239"/>
    </source>
</evidence>
<dbReference type="AlphaFoldDB" id="A0A397BFP7"/>
<keyword evidence="1" id="KW-0175">Coiled coil</keyword>
<dbReference type="Proteomes" id="UP000266239">
    <property type="component" value="Unassembled WGS sequence"/>
</dbReference>
<feature type="non-terminal residue" evidence="2">
    <location>
        <position position="1"/>
    </location>
</feature>
<evidence type="ECO:0000313" key="2">
    <source>
        <dbReference type="EMBL" id="RHY16758.1"/>
    </source>
</evidence>
<gene>
    <name evidence="2" type="ORF">DYB25_002734</name>
</gene>